<accession>D7FVD1</accession>
<dbReference type="PANTHER" id="PTHR12601">
    <property type="entry name" value="EUKARYOTIC TRANSLATION INITIATION FACTOR 3 SUBUNIT EIF-3"/>
    <property type="match status" value="1"/>
</dbReference>
<protein>
    <submittedName>
        <fullName evidence="4">Hypothetical leucine rich repeat protein</fullName>
    </submittedName>
</protein>
<evidence type="ECO:0000313" key="4">
    <source>
        <dbReference type="EMBL" id="CBJ26303.1"/>
    </source>
</evidence>
<dbReference type="PANTHER" id="PTHR12601:SF6">
    <property type="entry name" value="CLUSTERED MITOCHONDRIA PROTEIN HOMOLOG"/>
    <property type="match status" value="1"/>
</dbReference>
<dbReference type="PROSITE" id="PS50096">
    <property type="entry name" value="IQ"/>
    <property type="match status" value="1"/>
</dbReference>
<organism evidence="4 5">
    <name type="scientific">Ectocarpus siliculosus</name>
    <name type="common">Brown alga</name>
    <name type="synonym">Conferva siliculosa</name>
    <dbReference type="NCBI Taxonomy" id="2880"/>
    <lineage>
        <taxon>Eukaryota</taxon>
        <taxon>Sar</taxon>
        <taxon>Stramenopiles</taxon>
        <taxon>Ochrophyta</taxon>
        <taxon>PX clade</taxon>
        <taxon>Phaeophyceae</taxon>
        <taxon>Ectocarpales</taxon>
        <taxon>Ectocarpaceae</taxon>
        <taxon>Ectocarpus</taxon>
    </lineage>
</organism>
<dbReference type="SMART" id="SM00367">
    <property type="entry name" value="LRR_CC"/>
    <property type="match status" value="8"/>
</dbReference>
<keyword evidence="1" id="KW-0175">Coiled coil</keyword>
<dbReference type="OrthoDB" id="550575at2759"/>
<dbReference type="SUPFAM" id="SSF49899">
    <property type="entry name" value="Concanavalin A-like lectins/glucanases"/>
    <property type="match status" value="1"/>
</dbReference>
<dbReference type="STRING" id="2880.D7FVD1"/>
<proteinExistence type="predicted"/>
<evidence type="ECO:0000256" key="2">
    <source>
        <dbReference type="SAM" id="MobiDB-lite"/>
    </source>
</evidence>
<feature type="coiled-coil region" evidence="1">
    <location>
        <begin position="1788"/>
        <end position="1815"/>
    </location>
</feature>
<dbReference type="CDD" id="cd23767">
    <property type="entry name" value="IQCD"/>
    <property type="match status" value="1"/>
</dbReference>
<dbReference type="PROSITE" id="PS51823">
    <property type="entry name" value="CLU"/>
    <property type="match status" value="1"/>
</dbReference>
<evidence type="ECO:0000313" key="5">
    <source>
        <dbReference type="Proteomes" id="UP000002630"/>
    </source>
</evidence>
<dbReference type="InterPro" id="IPR013320">
    <property type="entry name" value="ConA-like_dom_sf"/>
</dbReference>
<dbReference type="SUPFAM" id="SSF52047">
    <property type="entry name" value="RNI-like"/>
    <property type="match status" value="1"/>
</dbReference>
<dbReference type="InterPro" id="IPR027523">
    <property type="entry name" value="CLU_prot"/>
</dbReference>
<dbReference type="Gene3D" id="3.80.10.10">
    <property type="entry name" value="Ribonuclease Inhibitor"/>
    <property type="match status" value="2"/>
</dbReference>
<dbReference type="InterPro" id="IPR006553">
    <property type="entry name" value="Leu-rich_rpt_Cys-con_subtyp"/>
</dbReference>
<dbReference type="eggNOG" id="KOG4341">
    <property type="taxonomic scope" value="Eukaryota"/>
</dbReference>
<feature type="coiled-coil region" evidence="1">
    <location>
        <begin position="242"/>
        <end position="269"/>
    </location>
</feature>
<feature type="domain" description="Clu" evidence="3">
    <location>
        <begin position="941"/>
        <end position="1219"/>
    </location>
</feature>
<dbReference type="EMBL" id="FN648475">
    <property type="protein sequence ID" value="CBJ26303.1"/>
    <property type="molecule type" value="Genomic_DNA"/>
</dbReference>
<dbReference type="Pfam" id="PF13236">
    <property type="entry name" value="CLU"/>
    <property type="match status" value="1"/>
</dbReference>
<dbReference type="InterPro" id="IPR057207">
    <property type="entry name" value="FBXL15_LRR"/>
</dbReference>
<evidence type="ECO:0000259" key="3">
    <source>
        <dbReference type="PROSITE" id="PS51823"/>
    </source>
</evidence>
<feature type="region of interest" description="Disordered" evidence="2">
    <location>
        <begin position="699"/>
        <end position="722"/>
    </location>
</feature>
<dbReference type="InterPro" id="IPR025697">
    <property type="entry name" value="CLU_dom"/>
</dbReference>
<dbReference type="InterPro" id="IPR032675">
    <property type="entry name" value="LRR_dom_sf"/>
</dbReference>
<name>D7FVD1_ECTSI</name>
<feature type="coiled-coil region" evidence="1">
    <location>
        <begin position="191"/>
        <end position="218"/>
    </location>
</feature>
<dbReference type="Gene3D" id="2.60.120.200">
    <property type="match status" value="1"/>
</dbReference>
<dbReference type="Pfam" id="PF25372">
    <property type="entry name" value="DUF7885"/>
    <property type="match status" value="1"/>
</dbReference>
<dbReference type="InterPro" id="IPR018247">
    <property type="entry name" value="EF_Hand_1_Ca_BS"/>
</dbReference>
<feature type="coiled-coil region" evidence="1">
    <location>
        <begin position="1694"/>
        <end position="1725"/>
    </location>
</feature>
<keyword evidence="5" id="KW-1185">Reference proteome</keyword>
<dbReference type="OMA" id="GMSILWR"/>
<evidence type="ECO:0000256" key="1">
    <source>
        <dbReference type="SAM" id="Coils"/>
    </source>
</evidence>
<reference evidence="4 5" key="1">
    <citation type="journal article" date="2010" name="Nature">
        <title>The Ectocarpus genome and the independent evolution of multicellularity in brown algae.</title>
        <authorList>
            <person name="Cock J.M."/>
            <person name="Sterck L."/>
            <person name="Rouze P."/>
            <person name="Scornet D."/>
            <person name="Allen A.E."/>
            <person name="Amoutzias G."/>
            <person name="Anthouard V."/>
            <person name="Artiguenave F."/>
            <person name="Aury J.M."/>
            <person name="Badger J.H."/>
            <person name="Beszteri B."/>
            <person name="Billiau K."/>
            <person name="Bonnet E."/>
            <person name="Bothwell J.H."/>
            <person name="Bowler C."/>
            <person name="Boyen C."/>
            <person name="Brownlee C."/>
            <person name="Carrano C.J."/>
            <person name="Charrier B."/>
            <person name="Cho G.Y."/>
            <person name="Coelho S.M."/>
            <person name="Collen J."/>
            <person name="Corre E."/>
            <person name="Da Silva C."/>
            <person name="Delage L."/>
            <person name="Delaroque N."/>
            <person name="Dittami S.M."/>
            <person name="Doulbeau S."/>
            <person name="Elias M."/>
            <person name="Farnham G."/>
            <person name="Gachon C.M."/>
            <person name="Gschloessl B."/>
            <person name="Heesch S."/>
            <person name="Jabbari K."/>
            <person name="Jubin C."/>
            <person name="Kawai H."/>
            <person name="Kimura K."/>
            <person name="Kloareg B."/>
            <person name="Kupper F.C."/>
            <person name="Lang D."/>
            <person name="Le Bail A."/>
            <person name="Leblanc C."/>
            <person name="Lerouge P."/>
            <person name="Lohr M."/>
            <person name="Lopez P.J."/>
            <person name="Martens C."/>
            <person name="Maumus F."/>
            <person name="Michel G."/>
            <person name="Miranda-Saavedra D."/>
            <person name="Morales J."/>
            <person name="Moreau H."/>
            <person name="Motomura T."/>
            <person name="Nagasato C."/>
            <person name="Napoli C.A."/>
            <person name="Nelson D.R."/>
            <person name="Nyvall-Collen P."/>
            <person name="Peters A.F."/>
            <person name="Pommier C."/>
            <person name="Potin P."/>
            <person name="Poulain J."/>
            <person name="Quesneville H."/>
            <person name="Read B."/>
            <person name="Rensing S.A."/>
            <person name="Ritter A."/>
            <person name="Rousvoal S."/>
            <person name="Samanta M."/>
            <person name="Samson G."/>
            <person name="Schroeder D.C."/>
            <person name="Segurens B."/>
            <person name="Strittmatter M."/>
            <person name="Tonon T."/>
            <person name="Tregear J.W."/>
            <person name="Valentin K."/>
            <person name="von Dassow P."/>
            <person name="Yamagishi T."/>
            <person name="Van de Peer Y."/>
            <person name="Wincker P."/>
        </authorList>
    </citation>
    <scope>NUCLEOTIDE SEQUENCE [LARGE SCALE GENOMIC DNA]</scope>
    <source>
        <strain evidence="5">Ec32 / CCAP1310/4</strain>
    </source>
</reference>
<dbReference type="Proteomes" id="UP000002630">
    <property type="component" value="Linkage Group LG17"/>
</dbReference>
<gene>
    <name evidence="4" type="ORF">Esi_0029_0096</name>
</gene>
<dbReference type="InParanoid" id="D7FVD1"/>
<sequence>MPGEASATRGEHADGQIDLAEVQLEWHELFRAVLDADEEREHSTRNLGGAISQHDTEVTFGCDAAVVSPVFFGYMSTTEADVDAENAKVVTMEAEFERGRQKRITELQTAKKVMAADEYGPVLKQWNIDEASITKAHESELAERKYKFAFLNREDSKNIQHAANAAKYAEKTETSKIPKGAQLEALARGEVERLVGEIDAANEAVKLAQDELLAAQNLRGKKHEARARQVVETSLILLEGRATASEKDLDSLLEQLQEAEFMLNRAERIRSQEDLVLPLYEPLAQRAAEGDFRAPFLSVFCGLTVASNDNMWEKLTFITHLFDINDSKFMDYEEICVMLATLASVLNSLKLLRETTSREELESIVTRAFLEGNLDHRKGMTNYEVHDQTWTCTLALQVKTWMAGIIARSPKLSDIFGSSWSFGQMSTVMRCKMSMVHEFELSMISMVDLKHKVARKLIKHRPCLQKENVQVMHDRALAMGDDDPLKPDYSRFLHSDKKKSFSNAVSLSHGHLENLSHWRDTVRIKAVTKIQNLFRGKQARQAAERMAKKQAFLCARAMAVEDTRQRIAAEIWKREAASGVGRLKWDAKVRMKQAKLRAAGENVDRQQVVEAIIEESVQAAQDGVMERFDEIARDRGFDEDVVEHTAEQTSETDGEEDFFSLATASRQVSVRTKAACKELATHLLMADMRGMAGQLWGNGANSVPDLGRPQTPRKEGKEGSGAVDVESAAKMSILGNGSVNDPFVFSGGGQLPQKTNAPLADSALSSVGGSPSVRQGFELDSVIVRVDGQMAKIKLTDVRKQLMTVGLFPPELYGVGETFEEMRLREKLADADPAVEDLARRLRSWDAAMTEVKVDGLLAELPAKRLLMQYAQGFVDRADPPGNFQPLFDDLARHFQISRNAKQIGTILVNLIRTDFSFGLAADSLDVLRGNQDALLAKMAQIEVADGMSEAEAGYERRLTAAKLQGRSIEEVEQTHNRNMLKEVKRRMQIKYLEVANVCSDFLEMAKHLATTIIDERNFELVDKTIRPVIESACNGRGVEGNRGHGGKRYKYEAFNIRLKVCCDDHGLFNGDDECAAKGYGGRGLLGALEYMKQHEPGLNIPLTCTVDYHGFRVLAVAKVPINLPIFTNSGKLRRAHEDMVHGTADAGDTIRNENRVLNSKLQAVAEKLNLSFHLVKGVRELNSTALWATANLRGYRKDKSTFYLLNFWRAFPAEDPTGTPHLKPSARGQSIMWRGLRPELVRSNPVPLSPDANLLVTRDAPDWRQQRDDVLEATRRLVNEVLPNFAEELSRKDIGSADGAFGYGFNITADMHRRGIGVRHMGLLRDMLWRPLHGSVDLSFNSNRIRTKTDMRLQLRRGDQVRIDGSVFTVSVKPRHEYSASCITLDRKVLLTVESMNIVSGSHHRSHNFWSERLLPSIRSRFGELAVDHAEEGNIRLLLQPCIVYIIQRLQEMLGFALSTACSNHFYSRPCGFKFTTLDITNAPMRIKHNAPMKEVAEASMLVLRANKARATDYVQLVQMAQPELYLTLEERKGSRVAVNHGQGGIALSGYYVGPIKFERPGPIANDPLNRAVQLQSAAHCHIDTKNTGRRLAPMQSHLSFSVESWAKCEGGLDTTRYVLMTGRYSLLATRDNCWAASICTADGSELYVLGPKVVHGEWVHLVVIYDGVIVRMYVNAELVAQMEVHVAVERVRSEKKAEQDRALADIQEEENRARERCKVVTERELDAYCKTREGEAQLTRAANKLREKATLASQMDRDAAKKGVVKLSKADAKAQARLDFKTEMYMRNVQKVAEKYKRKRDDFQDLVAQELEEICGRAEKPLRVGAMCRCKRSKTGRNFFSGDLCHVAVYLSALPVDTVRAHHFAGVQATATESDRLYMLAGAKFQAALAFAPDDIEIISRYAQSVINYLELESMQSKNPRRSQRMVEEAVDMFVRMENWDGLAVIFSRLPSGSFCQAFLATVASVPGYFASSLHMPLKNLAHMPKKFYLDIAGADEIMIEVAAAVYRLVLSDLSLADSFGQVDLSWLPVIKSAPTVVATVLQAESDDDERIVDLEKYHLDCSNVQEADVKALINNRRLAVVLNLTGFDGRRAVEANMLTSVTDINLHDCNKLTDTAVDHIMKRACQIQTLNLAGCCNLTDTACAYIVQDPVSGSRRGASLTSLNLGYCLNITDKGVARLVASATKLLHINLAGCVQLTDEGVLTLVSTCTRLQEVVFAQCKHLTDKTLCYLADFLWVEELDISHCSKVTDDGMEVIAIEFAGLRSLNLKRCSRLTERTLDVLSMYCSHLKHVDLRDLSNCGGNAVDRLKQARPQLEILI</sequence>
<dbReference type="Pfam" id="PF13385">
    <property type="entry name" value="Laminin_G_3"/>
    <property type="match status" value="1"/>
</dbReference>
<dbReference type="PROSITE" id="PS00018">
    <property type="entry name" value="EF_HAND_1"/>
    <property type="match status" value="1"/>
</dbReference>
<dbReference type="EMBL" id="FN649742">
    <property type="protein sequence ID" value="CBJ26303.1"/>
    <property type="molecule type" value="Genomic_DNA"/>
</dbReference>
<dbReference type="GO" id="GO:0005737">
    <property type="term" value="C:cytoplasm"/>
    <property type="evidence" value="ECO:0007669"/>
    <property type="project" value="TreeGrafter"/>
</dbReference>